<dbReference type="NCBIfam" id="TIGR03534">
    <property type="entry name" value="RF_mod_PrmC"/>
    <property type="match status" value="1"/>
</dbReference>
<comment type="caution">
    <text evidence="6">The sequence shown here is derived from an EMBL/GenBank/DDBJ whole genome shotgun (WGS) entry which is preliminary data.</text>
</comment>
<keyword evidence="3" id="KW-0949">S-adenosyl-L-methionine</keyword>
<proteinExistence type="predicted"/>
<evidence type="ECO:0000256" key="3">
    <source>
        <dbReference type="ARBA" id="ARBA00022691"/>
    </source>
</evidence>
<dbReference type="InterPro" id="IPR041698">
    <property type="entry name" value="Methyltransf_25"/>
</dbReference>
<dbReference type="PANTHER" id="PTHR18895:SF74">
    <property type="entry name" value="MTRF1L RELEASE FACTOR GLUTAMINE METHYLTRANSFERASE"/>
    <property type="match status" value="1"/>
</dbReference>
<evidence type="ECO:0000256" key="1">
    <source>
        <dbReference type="ARBA" id="ARBA00022603"/>
    </source>
</evidence>
<evidence type="ECO:0000256" key="2">
    <source>
        <dbReference type="ARBA" id="ARBA00022679"/>
    </source>
</evidence>
<dbReference type="GO" id="GO:0032259">
    <property type="term" value="P:methylation"/>
    <property type="evidence" value="ECO:0007669"/>
    <property type="project" value="UniProtKB-KW"/>
</dbReference>
<dbReference type="InterPro" id="IPR019874">
    <property type="entry name" value="RF_methyltr_PrmC"/>
</dbReference>
<dbReference type="Pfam" id="PF13649">
    <property type="entry name" value="Methyltransf_25"/>
    <property type="match status" value="1"/>
</dbReference>
<keyword evidence="1 6" id="KW-0489">Methyltransferase</keyword>
<accession>A0A2M7QB38</accession>
<protein>
    <submittedName>
        <fullName evidence="6">Peptide chain release factor N(5)-glutamine methyltransferase</fullName>
    </submittedName>
</protein>
<feature type="domain" description="Release factor glutamine methyltransferase N-terminal" evidence="5">
    <location>
        <begin position="21"/>
        <end position="77"/>
    </location>
</feature>
<dbReference type="Pfam" id="PF17827">
    <property type="entry name" value="PrmC_N"/>
    <property type="match status" value="1"/>
</dbReference>
<dbReference type="InterPro" id="IPR029063">
    <property type="entry name" value="SAM-dependent_MTases_sf"/>
</dbReference>
<dbReference type="InterPro" id="IPR050320">
    <property type="entry name" value="N5-glutamine_MTase"/>
</dbReference>
<dbReference type="CDD" id="cd02440">
    <property type="entry name" value="AdoMet_MTases"/>
    <property type="match status" value="1"/>
</dbReference>
<organism evidence="6 7">
    <name type="scientific">Candidatus Uhrbacteria bacterium CG_4_10_14_0_8_um_filter_58_22</name>
    <dbReference type="NCBI Taxonomy" id="1975029"/>
    <lineage>
        <taxon>Bacteria</taxon>
        <taxon>Candidatus Uhriibacteriota</taxon>
    </lineage>
</organism>
<dbReference type="SUPFAM" id="SSF53335">
    <property type="entry name" value="S-adenosyl-L-methionine-dependent methyltransferases"/>
    <property type="match status" value="1"/>
</dbReference>
<gene>
    <name evidence="6" type="primary">prmC</name>
    <name evidence="6" type="ORF">COY93_01870</name>
</gene>
<dbReference type="GO" id="GO:0008276">
    <property type="term" value="F:protein methyltransferase activity"/>
    <property type="evidence" value="ECO:0007669"/>
    <property type="project" value="InterPro"/>
</dbReference>
<dbReference type="Gene3D" id="1.10.8.10">
    <property type="entry name" value="DNA helicase RuvA subunit, C-terminal domain"/>
    <property type="match status" value="1"/>
</dbReference>
<dbReference type="PANTHER" id="PTHR18895">
    <property type="entry name" value="HEMK METHYLTRANSFERASE"/>
    <property type="match status" value="1"/>
</dbReference>
<dbReference type="InterPro" id="IPR004556">
    <property type="entry name" value="HemK-like"/>
</dbReference>
<dbReference type="InterPro" id="IPR040758">
    <property type="entry name" value="PrmC_N"/>
</dbReference>
<dbReference type="Proteomes" id="UP000230973">
    <property type="component" value="Unassembled WGS sequence"/>
</dbReference>
<keyword evidence="2 6" id="KW-0808">Transferase</keyword>
<evidence type="ECO:0000259" key="4">
    <source>
        <dbReference type="Pfam" id="PF13649"/>
    </source>
</evidence>
<sequence length="294" mass="32436">MNLGDAYILTLSRLRKHRCLGSDPEREAADFLSWAAELPKEMQLTHPETPLLPDQEATLTKMIERRLRHEPPERITGRAIFLGRSFEVSPATLVPRPATEILVQTALDLTNRSTQVDVWDIGTGSGCIAVTMAGEMSTARTTATDTSDPALQVARRNAKTNGVGERVDFLLGDLTDPLRQNWSTDVPLIVLANLPYVPTGQLADLTPEVRDFEPQSALDGGPDGLDPYRKLLDQLGHLFLTKRPPAVRLLFEHLPYQLEPLRSEIAIRFAKADMKPILSGTDVGSVVGLTARLF</sequence>
<name>A0A2M7QB38_9BACT</name>
<evidence type="ECO:0000313" key="6">
    <source>
        <dbReference type="EMBL" id="PIY62898.1"/>
    </source>
</evidence>
<dbReference type="Gene3D" id="3.40.50.150">
    <property type="entry name" value="Vaccinia Virus protein VP39"/>
    <property type="match status" value="1"/>
</dbReference>
<reference evidence="7" key="1">
    <citation type="submission" date="2017-09" db="EMBL/GenBank/DDBJ databases">
        <title>Depth-based differentiation of microbial function through sediment-hosted aquifers and enrichment of novel symbionts in the deep terrestrial subsurface.</title>
        <authorList>
            <person name="Probst A.J."/>
            <person name="Ladd B."/>
            <person name="Jarett J.K."/>
            <person name="Geller-Mcgrath D.E."/>
            <person name="Sieber C.M.K."/>
            <person name="Emerson J.B."/>
            <person name="Anantharaman K."/>
            <person name="Thomas B.C."/>
            <person name="Malmstrom R."/>
            <person name="Stieglmeier M."/>
            <person name="Klingl A."/>
            <person name="Woyke T."/>
            <person name="Ryan C.M."/>
            <person name="Banfield J.F."/>
        </authorList>
    </citation>
    <scope>NUCLEOTIDE SEQUENCE [LARGE SCALE GENOMIC DNA]</scope>
</reference>
<feature type="domain" description="Methyltransferase" evidence="4">
    <location>
        <begin position="118"/>
        <end position="210"/>
    </location>
</feature>
<evidence type="ECO:0000313" key="7">
    <source>
        <dbReference type="Proteomes" id="UP000230973"/>
    </source>
</evidence>
<evidence type="ECO:0000259" key="5">
    <source>
        <dbReference type="Pfam" id="PF17827"/>
    </source>
</evidence>
<dbReference type="EMBL" id="PFLC01000024">
    <property type="protein sequence ID" value="PIY62898.1"/>
    <property type="molecule type" value="Genomic_DNA"/>
</dbReference>
<dbReference type="NCBIfam" id="TIGR00536">
    <property type="entry name" value="hemK_fam"/>
    <property type="match status" value="1"/>
</dbReference>
<dbReference type="AlphaFoldDB" id="A0A2M7QB38"/>